<sequence>MHTHLKSIGIKNVEDIKRYSLRQEGERDILKIYFKKSGREFLARSSKFKFQRQQKRVSGGYKGDNFTNMSEINPTLRSIIGELDALAISANREKEVKEQLLDDLRHLEIVVSNKIKDMEEKIAQL</sequence>
<accession>A0ABQ6E183</accession>
<evidence type="ECO:0000313" key="2">
    <source>
        <dbReference type="Proteomes" id="UP001157353"/>
    </source>
</evidence>
<evidence type="ECO:0000313" key="1">
    <source>
        <dbReference type="EMBL" id="GLS90999.1"/>
    </source>
</evidence>
<organism evidence="1 2">
    <name type="scientific">Psychromonas marina</name>
    <dbReference type="NCBI Taxonomy" id="88364"/>
    <lineage>
        <taxon>Bacteria</taxon>
        <taxon>Pseudomonadati</taxon>
        <taxon>Pseudomonadota</taxon>
        <taxon>Gammaproteobacteria</taxon>
        <taxon>Alteromonadales</taxon>
        <taxon>Psychromonadaceae</taxon>
        <taxon>Psychromonas</taxon>
    </lineage>
</organism>
<protein>
    <submittedName>
        <fullName evidence="1">UPF0325 protein</fullName>
    </submittedName>
</protein>
<gene>
    <name evidence="1" type="ORF">GCM10007916_20660</name>
</gene>
<proteinExistence type="predicted"/>
<dbReference type="InterPro" id="IPR020911">
    <property type="entry name" value="UPF0325"/>
</dbReference>
<dbReference type="RefSeq" id="WP_284204110.1">
    <property type="nucleotide sequence ID" value="NZ_BSPQ01000005.1"/>
</dbReference>
<dbReference type="Pfam" id="PF11944">
    <property type="entry name" value="DUF3461"/>
    <property type="match status" value="1"/>
</dbReference>
<keyword evidence="2" id="KW-1185">Reference proteome</keyword>
<dbReference type="EMBL" id="BSPQ01000005">
    <property type="protein sequence ID" value="GLS90999.1"/>
    <property type="molecule type" value="Genomic_DNA"/>
</dbReference>
<dbReference type="Proteomes" id="UP001157353">
    <property type="component" value="Unassembled WGS sequence"/>
</dbReference>
<reference evidence="2" key="1">
    <citation type="journal article" date="2019" name="Int. J. Syst. Evol. Microbiol.">
        <title>The Global Catalogue of Microorganisms (GCM) 10K type strain sequencing project: providing services to taxonomists for standard genome sequencing and annotation.</title>
        <authorList>
            <consortium name="The Broad Institute Genomics Platform"/>
            <consortium name="The Broad Institute Genome Sequencing Center for Infectious Disease"/>
            <person name="Wu L."/>
            <person name="Ma J."/>
        </authorList>
    </citation>
    <scope>NUCLEOTIDE SEQUENCE [LARGE SCALE GENOMIC DNA]</scope>
    <source>
        <strain evidence="2">NBRC 103166</strain>
    </source>
</reference>
<name>A0ABQ6E183_9GAMM</name>
<comment type="caution">
    <text evidence="1">The sequence shown here is derived from an EMBL/GenBank/DDBJ whole genome shotgun (WGS) entry which is preliminary data.</text>
</comment>